<keyword evidence="7" id="KW-1185">Reference proteome</keyword>
<dbReference type="EMBL" id="CP144914">
    <property type="protein sequence ID" value="WWD79434.1"/>
    <property type="molecule type" value="Genomic_DNA"/>
</dbReference>
<proteinExistence type="inferred from homology"/>
<dbReference type="GO" id="GO:0016618">
    <property type="term" value="F:hydroxypyruvate reductase [NAD(P)H] activity"/>
    <property type="evidence" value="ECO:0007669"/>
    <property type="project" value="TreeGrafter"/>
</dbReference>
<dbReference type="Gene3D" id="3.40.50.720">
    <property type="entry name" value="NAD(P)-binding Rossmann-like Domain"/>
    <property type="match status" value="2"/>
</dbReference>
<evidence type="ECO:0000313" key="7">
    <source>
        <dbReference type="Proteomes" id="UP000321816"/>
    </source>
</evidence>
<evidence type="ECO:0000256" key="1">
    <source>
        <dbReference type="ARBA" id="ARBA00005854"/>
    </source>
</evidence>
<dbReference type="EC" id="1.1.1.-" evidence="6"/>
<keyword evidence="2 3" id="KW-0560">Oxidoreductase</keyword>
<dbReference type="Pfam" id="PF02826">
    <property type="entry name" value="2-Hacid_dh_C"/>
    <property type="match status" value="1"/>
</dbReference>
<organism evidence="6 7">
    <name type="scientific">Alkalicoccus halolimnae</name>
    <dbReference type="NCBI Taxonomy" id="1667239"/>
    <lineage>
        <taxon>Bacteria</taxon>
        <taxon>Bacillati</taxon>
        <taxon>Bacillota</taxon>
        <taxon>Bacilli</taxon>
        <taxon>Bacillales</taxon>
        <taxon>Bacillaceae</taxon>
        <taxon>Alkalicoccus</taxon>
    </lineage>
</organism>
<evidence type="ECO:0000256" key="3">
    <source>
        <dbReference type="RuleBase" id="RU003719"/>
    </source>
</evidence>
<dbReference type="Pfam" id="PF00389">
    <property type="entry name" value="2-Hacid_dh"/>
    <property type="match status" value="1"/>
</dbReference>
<dbReference type="InterPro" id="IPR029752">
    <property type="entry name" value="D-isomer_DH_CS1"/>
</dbReference>
<feature type="domain" description="D-isomer specific 2-hydroxyacid dehydrogenase NAD-binding" evidence="5">
    <location>
        <begin position="111"/>
        <end position="289"/>
    </location>
</feature>
<dbReference type="InterPro" id="IPR029753">
    <property type="entry name" value="D-isomer_DH_CS"/>
</dbReference>
<dbReference type="Proteomes" id="UP000321816">
    <property type="component" value="Chromosome"/>
</dbReference>
<dbReference type="CDD" id="cd05301">
    <property type="entry name" value="GDH"/>
    <property type="match status" value="1"/>
</dbReference>
<evidence type="ECO:0000313" key="6">
    <source>
        <dbReference type="EMBL" id="WWD79434.1"/>
    </source>
</evidence>
<dbReference type="GO" id="GO:0051287">
    <property type="term" value="F:NAD binding"/>
    <property type="evidence" value="ECO:0007669"/>
    <property type="project" value="InterPro"/>
</dbReference>
<dbReference type="KEGG" id="ahal:FTX54_013675"/>
<dbReference type="PANTHER" id="PTHR10996:SF283">
    <property type="entry name" value="GLYOXYLATE_HYDROXYPYRUVATE REDUCTASE B"/>
    <property type="match status" value="1"/>
</dbReference>
<evidence type="ECO:0000259" key="4">
    <source>
        <dbReference type="Pfam" id="PF00389"/>
    </source>
</evidence>
<feature type="domain" description="D-isomer specific 2-hydroxyacid dehydrogenase catalytic" evidence="4">
    <location>
        <begin position="6"/>
        <end position="320"/>
    </location>
</feature>
<dbReference type="OrthoDB" id="9805416at2"/>
<name>A0A5C7FEQ3_9BACI</name>
<dbReference type="GO" id="GO:0030267">
    <property type="term" value="F:glyoxylate reductase (NADPH) activity"/>
    <property type="evidence" value="ECO:0007669"/>
    <property type="project" value="TreeGrafter"/>
</dbReference>
<evidence type="ECO:0000256" key="2">
    <source>
        <dbReference type="ARBA" id="ARBA00023002"/>
    </source>
</evidence>
<dbReference type="SUPFAM" id="SSF52283">
    <property type="entry name" value="Formate/glycerate dehydrogenase catalytic domain-like"/>
    <property type="match status" value="1"/>
</dbReference>
<dbReference type="PROSITE" id="PS00065">
    <property type="entry name" value="D_2_HYDROXYACID_DH_1"/>
    <property type="match status" value="1"/>
</dbReference>
<dbReference type="AlphaFoldDB" id="A0A5C7FEQ3"/>
<dbReference type="GO" id="GO:0005829">
    <property type="term" value="C:cytosol"/>
    <property type="evidence" value="ECO:0007669"/>
    <property type="project" value="TreeGrafter"/>
</dbReference>
<dbReference type="PANTHER" id="PTHR10996">
    <property type="entry name" value="2-HYDROXYACID DEHYDROGENASE-RELATED"/>
    <property type="match status" value="1"/>
</dbReference>
<evidence type="ECO:0000259" key="5">
    <source>
        <dbReference type="Pfam" id="PF02826"/>
    </source>
</evidence>
<dbReference type="InterPro" id="IPR006140">
    <property type="entry name" value="D-isomer_DH_NAD-bd"/>
</dbReference>
<dbReference type="SUPFAM" id="SSF51735">
    <property type="entry name" value="NAD(P)-binding Rossmann-fold domains"/>
    <property type="match status" value="1"/>
</dbReference>
<dbReference type="PROSITE" id="PS00671">
    <property type="entry name" value="D_2_HYDROXYACID_DH_3"/>
    <property type="match status" value="1"/>
</dbReference>
<dbReference type="InterPro" id="IPR036291">
    <property type="entry name" value="NAD(P)-bd_dom_sf"/>
</dbReference>
<sequence length="322" mass="35439">MSKPFVYVTRQLPDDVLKPLREQAEVECWPYTDEPVPRETLLEKAAEAEGLLTMLTDQVDEELMERAPRLKVAANLAVGFDNIDTKEASKRGIIICNTPDVLTEATADLGFALLMASARRIPEAAEYIKNDEWHQWSPFLLAGSDVHGKTLGIIGMGRIGAAIAKRSKGFDMNILYHNRSRADEAERDLGAVYASKEELLRHADFVCIVAPLTDETKGMIDKKAFQYMKSSAFLINVSRGPVVNEEDLIDALERKEIAGAGLDVYEQEPIGANHPLLQFPQVTALPHIGSATTATRKKMVSLAAENIALVLQGKEAATPVKQ</sequence>
<dbReference type="InterPro" id="IPR050223">
    <property type="entry name" value="D-isomer_2-hydroxyacid_DH"/>
</dbReference>
<accession>A0A5C7FEQ3</accession>
<dbReference type="InterPro" id="IPR006139">
    <property type="entry name" value="D-isomer_2_OHA_DH_cat_dom"/>
</dbReference>
<protein>
    <submittedName>
        <fullName evidence="6">D-glycerate dehydrogenase</fullName>
        <ecNumber evidence="6">1.1.1.-</ecNumber>
    </submittedName>
</protein>
<reference evidence="6 7" key="1">
    <citation type="submission" date="2024-01" db="EMBL/GenBank/DDBJ databases">
        <title>Complete Genome Sequence of Alkalicoccus halolimnae BZ-SZ-XJ29T, a Moderately Halophilic Bacterium Isolated from a Salt Lake.</title>
        <authorList>
            <person name="Zhao B."/>
        </authorList>
    </citation>
    <scope>NUCLEOTIDE SEQUENCE [LARGE SCALE GENOMIC DNA]</scope>
    <source>
        <strain evidence="6 7">BZ-SZ-XJ29</strain>
    </source>
</reference>
<dbReference type="FunFam" id="3.40.50.720:FF:000462">
    <property type="entry name" value="Glyoxylate reductase (NADP+)"/>
    <property type="match status" value="1"/>
</dbReference>
<dbReference type="RefSeq" id="WP_147804292.1">
    <property type="nucleotide sequence ID" value="NZ_CP144914.1"/>
</dbReference>
<gene>
    <name evidence="6" type="ORF">FTX54_013675</name>
</gene>
<comment type="similarity">
    <text evidence="1 3">Belongs to the D-isomer specific 2-hydroxyacid dehydrogenase family.</text>
</comment>